<feature type="compositionally biased region" description="Acidic residues" evidence="6">
    <location>
        <begin position="896"/>
        <end position="907"/>
    </location>
</feature>
<dbReference type="PROSITE" id="PS00678">
    <property type="entry name" value="WD_REPEATS_1"/>
    <property type="match status" value="1"/>
</dbReference>
<gene>
    <name evidence="8" type="ORF">BCV69DRAFT_285516</name>
</gene>
<dbReference type="GeneID" id="37015151"/>
<dbReference type="InterPro" id="IPR036322">
    <property type="entry name" value="WD40_repeat_dom_sf"/>
</dbReference>
<dbReference type="SMART" id="SM00320">
    <property type="entry name" value="WD40"/>
    <property type="match status" value="5"/>
</dbReference>
<feature type="region of interest" description="Disordered" evidence="6">
    <location>
        <begin position="605"/>
        <end position="630"/>
    </location>
</feature>
<dbReference type="Pfam" id="PF00400">
    <property type="entry name" value="WD40"/>
    <property type="match status" value="3"/>
</dbReference>
<feature type="compositionally biased region" description="Polar residues" evidence="6">
    <location>
        <begin position="742"/>
        <end position="751"/>
    </location>
</feature>
<keyword evidence="3 5" id="KW-0175">Coiled coil</keyword>
<dbReference type="OrthoDB" id="727118at2759"/>
<feature type="compositionally biased region" description="Low complexity" evidence="6">
    <location>
        <begin position="857"/>
        <end position="868"/>
    </location>
</feature>
<dbReference type="InterPro" id="IPR015943">
    <property type="entry name" value="WD40/YVTN_repeat-like_dom_sf"/>
</dbReference>
<feature type="compositionally biased region" description="Basic and acidic residues" evidence="6">
    <location>
        <begin position="288"/>
        <end position="298"/>
    </location>
</feature>
<name>A0A316U0A1_9BASI</name>
<dbReference type="InterPro" id="IPR001680">
    <property type="entry name" value="WD40_rpt"/>
</dbReference>
<feature type="compositionally biased region" description="Polar residues" evidence="6">
    <location>
        <begin position="34"/>
        <end position="47"/>
    </location>
</feature>
<feature type="region of interest" description="Disordered" evidence="6">
    <location>
        <begin position="221"/>
        <end position="298"/>
    </location>
</feature>
<dbReference type="PANTHER" id="PTHR15653:SF0">
    <property type="entry name" value="CONNECTOR OF KINASE TO AP-1, ISOFORM E"/>
    <property type="match status" value="1"/>
</dbReference>
<dbReference type="PROSITE" id="PS50294">
    <property type="entry name" value="WD_REPEATS_REGION"/>
    <property type="match status" value="2"/>
</dbReference>
<feature type="region of interest" description="Disordered" evidence="6">
    <location>
        <begin position="317"/>
        <end position="381"/>
    </location>
</feature>
<reference evidence="8 9" key="1">
    <citation type="journal article" date="2018" name="Mol. Biol. Evol.">
        <title>Broad Genomic Sampling Reveals a Smut Pathogenic Ancestry of the Fungal Clade Ustilaginomycotina.</title>
        <authorList>
            <person name="Kijpornyongpan T."/>
            <person name="Mondo S.J."/>
            <person name="Barry K."/>
            <person name="Sandor L."/>
            <person name="Lee J."/>
            <person name="Lipzen A."/>
            <person name="Pangilinan J."/>
            <person name="LaButti K."/>
            <person name="Hainaut M."/>
            <person name="Henrissat B."/>
            <person name="Grigoriev I.V."/>
            <person name="Spatafora J.W."/>
            <person name="Aime M.C."/>
        </authorList>
    </citation>
    <scope>NUCLEOTIDE SEQUENCE [LARGE SCALE GENOMIC DNA]</scope>
    <source>
        <strain evidence="8 9">MCA 4718</strain>
    </source>
</reference>
<feature type="compositionally biased region" description="Basic and acidic residues" evidence="6">
    <location>
        <begin position="371"/>
        <end position="381"/>
    </location>
</feature>
<sequence length="954" mass="101260">MHSGPRNETSSDPYRLQRSLDDSSPSRIYAPLPTWNNGSASASTLTYPRNAPLSPKASGGTSQTTGMAQQQQQQHLNQGLGGQQLNHGGMQQQQQQQQGPGLGQQQQHGGLAGNGLQPNGAPAANGGGSQDAASSSQPEYSLAGILHYLQSEWRRYEKDRNEWEIERAEMRARIALLEGERRAVENLKTDLMRRVKMLEYALRQERSKFLSSSGAQGTLKNPIVAGLEKDSNTLSSGRSTPIRLEESDPNIAAQRPNSTYATNTTGTSALGGVGGSAATGSTLGQQRGAKDGRSREKSRDYLKQCLQEIAYLTSATTLNPLPDRPTGSLLHGTGNQQGPPRPRKTLADESGPEGMARHMSGPGAQNAAGDVEQRAPADEGHNGGVAAAIEQRPASPRPFVINEETASEQVQRSEPPLLDFQPSGGPNDWRTEERNSSGAGQEDLIDASRQELNETSEKVQKLLRGGASNGTFEVGEGGSRSGMEDDALLEEAHAAMEESQSWKLKKTLALHKGSVKALAFDSVSLSLFTASDDHSVKMVRVDSIDGVSTSSGTSSAASVSRGSASRAVAFTGHTSAVTALVTCPSKKVLYSGSLDATLRTWRIPDGVEDHEQSSTPGDDSKLAGEQVDSQTVPSEITQMTLLPSPRGEDAILATASADGLVRLYSLEDESSKPALLFEFDYFGVDSPPECEAAREEFRAETGGLPVPTSICSIQCDLKLCAVSYSNSFVKIFEVASGKEMSPASNSNSEGATVSYGPLNLQGSRGDDPSSQPNACVSHPTLPLLFTGHEDKFLKVSHLHTRKCLASMHGHKDAVTSLDIDPAGLKLLSAGHDGALRIWEIVDVLKTFTDDGETQQEGAGAAGKKAAGAVQSQANGVKSSDEAAPDSSSTPAPAPAGEDDADDEDDEEDATLRLVQEIVDHHKTVQGEGVFVVRYHRTRPYFAAGGADGLVRIYG</sequence>
<dbReference type="Gene3D" id="2.130.10.10">
    <property type="entry name" value="YVTN repeat-like/Quinoprotein amine dehydrogenase"/>
    <property type="match status" value="2"/>
</dbReference>
<dbReference type="Proteomes" id="UP000245942">
    <property type="component" value="Unassembled WGS sequence"/>
</dbReference>
<feature type="repeat" description="WD" evidence="4">
    <location>
        <begin position="807"/>
        <end position="840"/>
    </location>
</feature>
<dbReference type="PROSITE" id="PS50082">
    <property type="entry name" value="WD_REPEATS_2"/>
    <property type="match status" value="2"/>
</dbReference>
<dbReference type="RefSeq" id="XP_025345083.1">
    <property type="nucleotide sequence ID" value="XM_025493417.1"/>
</dbReference>
<evidence type="ECO:0000313" key="8">
    <source>
        <dbReference type="EMBL" id="PWN17923.1"/>
    </source>
</evidence>
<dbReference type="PANTHER" id="PTHR15653">
    <property type="entry name" value="STRIATIN"/>
    <property type="match status" value="1"/>
</dbReference>
<proteinExistence type="predicted"/>
<keyword evidence="9" id="KW-1185">Reference proteome</keyword>
<feature type="region of interest" description="Disordered" evidence="6">
    <location>
        <begin position="405"/>
        <end position="443"/>
    </location>
</feature>
<evidence type="ECO:0000256" key="6">
    <source>
        <dbReference type="SAM" id="MobiDB-lite"/>
    </source>
</evidence>
<feature type="coiled-coil region" evidence="5">
    <location>
        <begin position="160"/>
        <end position="194"/>
    </location>
</feature>
<keyword evidence="1 4" id="KW-0853">WD repeat</keyword>
<feature type="region of interest" description="Disordered" evidence="6">
    <location>
        <begin position="739"/>
        <end position="772"/>
    </location>
</feature>
<feature type="compositionally biased region" description="Low complexity" evidence="6">
    <location>
        <begin position="57"/>
        <end position="136"/>
    </location>
</feature>
<feature type="domain" description="Striatin N-terminal" evidence="7">
    <location>
        <begin position="141"/>
        <end position="315"/>
    </location>
</feature>
<feature type="compositionally biased region" description="Polar residues" evidence="6">
    <location>
        <begin position="1"/>
        <end position="12"/>
    </location>
</feature>
<organism evidence="8 9">
    <name type="scientific">Pseudomicrostroma glucosiphilum</name>
    <dbReference type="NCBI Taxonomy" id="1684307"/>
    <lineage>
        <taxon>Eukaryota</taxon>
        <taxon>Fungi</taxon>
        <taxon>Dikarya</taxon>
        <taxon>Basidiomycota</taxon>
        <taxon>Ustilaginomycotina</taxon>
        <taxon>Exobasidiomycetes</taxon>
        <taxon>Microstromatales</taxon>
        <taxon>Microstromatales incertae sedis</taxon>
        <taxon>Pseudomicrostroma</taxon>
    </lineage>
</organism>
<protein>
    <submittedName>
        <fullName evidence="8">WD40 repeat-like protein</fullName>
    </submittedName>
</protein>
<evidence type="ECO:0000259" key="7">
    <source>
        <dbReference type="Pfam" id="PF08232"/>
    </source>
</evidence>
<dbReference type="InterPro" id="IPR051488">
    <property type="entry name" value="WD_repeat_striatin"/>
</dbReference>
<evidence type="ECO:0000256" key="2">
    <source>
        <dbReference type="ARBA" id="ARBA00022737"/>
    </source>
</evidence>
<dbReference type="AlphaFoldDB" id="A0A316U0A1"/>
<dbReference type="STRING" id="1684307.A0A316U0A1"/>
<dbReference type="SUPFAM" id="SSF50978">
    <property type="entry name" value="WD40 repeat-like"/>
    <property type="match status" value="1"/>
</dbReference>
<feature type="compositionally biased region" description="Basic and acidic residues" evidence="6">
    <location>
        <begin position="605"/>
        <end position="622"/>
    </location>
</feature>
<feature type="region of interest" description="Disordered" evidence="6">
    <location>
        <begin position="1"/>
        <end position="138"/>
    </location>
</feature>
<dbReference type="InterPro" id="IPR019775">
    <property type="entry name" value="WD40_repeat_CS"/>
</dbReference>
<feature type="repeat" description="WD" evidence="4">
    <location>
        <begin position="570"/>
        <end position="611"/>
    </location>
</feature>
<dbReference type="Gene3D" id="1.20.5.300">
    <property type="match status" value="1"/>
</dbReference>
<evidence type="ECO:0000256" key="5">
    <source>
        <dbReference type="SAM" id="Coils"/>
    </source>
</evidence>
<dbReference type="Pfam" id="PF08232">
    <property type="entry name" value="Striatin"/>
    <property type="match status" value="1"/>
</dbReference>
<dbReference type="EMBL" id="KZ819339">
    <property type="protein sequence ID" value="PWN17923.1"/>
    <property type="molecule type" value="Genomic_DNA"/>
</dbReference>
<evidence type="ECO:0000256" key="4">
    <source>
        <dbReference type="PROSITE-ProRule" id="PRU00221"/>
    </source>
</evidence>
<keyword evidence="2" id="KW-0677">Repeat</keyword>
<accession>A0A316U0A1</accession>
<evidence type="ECO:0000256" key="1">
    <source>
        <dbReference type="ARBA" id="ARBA00022574"/>
    </source>
</evidence>
<feature type="region of interest" description="Disordered" evidence="6">
    <location>
        <begin position="852"/>
        <end position="907"/>
    </location>
</feature>
<evidence type="ECO:0000256" key="3">
    <source>
        <dbReference type="ARBA" id="ARBA00023054"/>
    </source>
</evidence>
<dbReference type="InterPro" id="IPR013258">
    <property type="entry name" value="Striatin_N"/>
</dbReference>
<evidence type="ECO:0000313" key="9">
    <source>
        <dbReference type="Proteomes" id="UP000245942"/>
    </source>
</evidence>